<dbReference type="Gene3D" id="1.10.10.10">
    <property type="entry name" value="Winged helix-like DNA-binding domain superfamily/Winged helix DNA-binding domain"/>
    <property type="match status" value="1"/>
</dbReference>
<accession>A0A4R5KT53</accession>
<feature type="domain" description="Smf/DprA SLOG" evidence="2">
    <location>
        <begin position="81"/>
        <end position="289"/>
    </location>
</feature>
<dbReference type="EMBL" id="SMRT01000004">
    <property type="protein sequence ID" value="TDF98238.1"/>
    <property type="molecule type" value="Genomic_DNA"/>
</dbReference>
<dbReference type="Pfam" id="PF17782">
    <property type="entry name" value="WHD_DprA"/>
    <property type="match status" value="1"/>
</dbReference>
<sequence>MNNRTILIAMHHADKIGWRTIQLILGLFPDLSETLALQASDWQARGLTPSRAEALAQALRLAAQEPMQKLLERYERLGIGMLTRFDEEYPDLLKETAQPPWVLYYRGDVRLLNQPCIAVVGTRTPTVYGRKTAEHISEALSTAGVCVVSGLARGIDSAAHAGALKADGGTIAVLGCSIEQVYPPENKPLYDMIASNGLLLSEYPLNTKPHPGLFPQRNRIIAGLSLGVLVVEAALQSGSLITADQALEESRDVFAIPGPINSPKSQGALALIKQGAKLVCSVQDILEEYPYRIPGSHSANSNSIRQNAPQLSPDEKIVVDLLLDQPMSVDELLARTQFNFGHLHSVLLNLLLTKRVEQLPGSIYAIN</sequence>
<protein>
    <submittedName>
        <fullName evidence="4">DNA-protecting protein DprA</fullName>
    </submittedName>
</protein>
<dbReference type="RefSeq" id="WP_133228145.1">
    <property type="nucleotide sequence ID" value="NZ_SMRT01000004.1"/>
</dbReference>
<reference evidence="4 5" key="1">
    <citation type="submission" date="2019-03" db="EMBL/GenBank/DDBJ databases">
        <title>This is whole genome sequence of Paenibacillus sp MS74 strain.</title>
        <authorList>
            <person name="Trinh H.N."/>
        </authorList>
    </citation>
    <scope>NUCLEOTIDE SEQUENCE [LARGE SCALE GENOMIC DNA]</scope>
    <source>
        <strain evidence="4 5">MS74</strain>
    </source>
</reference>
<dbReference type="OrthoDB" id="9785707at2"/>
<evidence type="ECO:0000313" key="4">
    <source>
        <dbReference type="EMBL" id="TDF98238.1"/>
    </source>
</evidence>
<dbReference type="InterPro" id="IPR003488">
    <property type="entry name" value="DprA"/>
</dbReference>
<dbReference type="InterPro" id="IPR041614">
    <property type="entry name" value="DprA_WH"/>
</dbReference>
<dbReference type="PANTHER" id="PTHR43022:SF1">
    <property type="entry name" value="PROTEIN SMF"/>
    <property type="match status" value="1"/>
</dbReference>
<keyword evidence="5" id="KW-1185">Reference proteome</keyword>
<evidence type="ECO:0000256" key="1">
    <source>
        <dbReference type="ARBA" id="ARBA00006525"/>
    </source>
</evidence>
<dbReference type="PANTHER" id="PTHR43022">
    <property type="entry name" value="PROTEIN SMF"/>
    <property type="match status" value="1"/>
</dbReference>
<dbReference type="Pfam" id="PF02481">
    <property type="entry name" value="DNA_processg_A"/>
    <property type="match status" value="1"/>
</dbReference>
<dbReference type="NCBIfam" id="TIGR00732">
    <property type="entry name" value="dprA"/>
    <property type="match status" value="1"/>
</dbReference>
<dbReference type="InterPro" id="IPR036388">
    <property type="entry name" value="WH-like_DNA-bd_sf"/>
</dbReference>
<organism evidence="4 5">
    <name type="scientific">Paenibacillus piri</name>
    <dbReference type="NCBI Taxonomy" id="2547395"/>
    <lineage>
        <taxon>Bacteria</taxon>
        <taxon>Bacillati</taxon>
        <taxon>Bacillota</taxon>
        <taxon>Bacilli</taxon>
        <taxon>Bacillales</taxon>
        <taxon>Paenibacillaceae</taxon>
        <taxon>Paenibacillus</taxon>
    </lineage>
</organism>
<dbReference type="SUPFAM" id="SSF102405">
    <property type="entry name" value="MCP/YpsA-like"/>
    <property type="match status" value="1"/>
</dbReference>
<comment type="similarity">
    <text evidence="1">Belongs to the DprA/Smf family.</text>
</comment>
<name>A0A4R5KT53_9BACL</name>
<dbReference type="AlphaFoldDB" id="A0A4R5KT53"/>
<feature type="domain" description="DprA winged helix" evidence="3">
    <location>
        <begin position="306"/>
        <end position="361"/>
    </location>
</feature>
<evidence type="ECO:0000259" key="3">
    <source>
        <dbReference type="Pfam" id="PF17782"/>
    </source>
</evidence>
<dbReference type="Gene3D" id="3.40.50.450">
    <property type="match status" value="1"/>
</dbReference>
<dbReference type="InterPro" id="IPR057666">
    <property type="entry name" value="DrpA_SLOG"/>
</dbReference>
<comment type="caution">
    <text evidence="4">The sequence shown here is derived from an EMBL/GenBank/DDBJ whole genome shotgun (WGS) entry which is preliminary data.</text>
</comment>
<proteinExistence type="inferred from homology"/>
<gene>
    <name evidence="4" type="primary">dprA</name>
    <name evidence="4" type="ORF">E1757_12135</name>
</gene>
<evidence type="ECO:0000313" key="5">
    <source>
        <dbReference type="Proteomes" id="UP000295636"/>
    </source>
</evidence>
<evidence type="ECO:0000259" key="2">
    <source>
        <dbReference type="Pfam" id="PF02481"/>
    </source>
</evidence>
<dbReference type="Proteomes" id="UP000295636">
    <property type="component" value="Unassembled WGS sequence"/>
</dbReference>
<dbReference type="GO" id="GO:0009294">
    <property type="term" value="P:DNA-mediated transformation"/>
    <property type="evidence" value="ECO:0007669"/>
    <property type="project" value="InterPro"/>
</dbReference>